<dbReference type="EMBL" id="JACGWK010000524">
    <property type="protein sequence ID" value="KAL0297971.1"/>
    <property type="molecule type" value="Genomic_DNA"/>
</dbReference>
<evidence type="ECO:0000259" key="1">
    <source>
        <dbReference type="Pfam" id="PF07727"/>
    </source>
</evidence>
<dbReference type="InterPro" id="IPR013103">
    <property type="entry name" value="RVT_2"/>
</dbReference>
<gene>
    <name evidence="5" type="ORF">Sangu_3039100</name>
    <name evidence="4" type="ORF">Sangu_3168800</name>
    <name evidence="3" type="ORF">Sangu_3203300</name>
    <name evidence="2" type="ORF">Sangu_3210400</name>
</gene>
<proteinExistence type="predicted"/>
<feature type="domain" description="Reverse transcriptase Ty1/copia-type" evidence="1">
    <location>
        <begin position="1"/>
        <end position="102"/>
    </location>
</feature>
<reference evidence="2" key="2">
    <citation type="journal article" date="2024" name="Plant">
        <title>Genomic evolution and insights into agronomic trait innovations of Sesamum species.</title>
        <authorList>
            <person name="Miao H."/>
            <person name="Wang L."/>
            <person name="Qu L."/>
            <person name="Liu H."/>
            <person name="Sun Y."/>
            <person name="Le M."/>
            <person name="Wang Q."/>
            <person name="Wei S."/>
            <person name="Zheng Y."/>
            <person name="Lin W."/>
            <person name="Duan Y."/>
            <person name="Cao H."/>
            <person name="Xiong S."/>
            <person name="Wang X."/>
            <person name="Wei L."/>
            <person name="Li C."/>
            <person name="Ma Q."/>
            <person name="Ju M."/>
            <person name="Zhao R."/>
            <person name="Li G."/>
            <person name="Mu C."/>
            <person name="Tian Q."/>
            <person name="Mei H."/>
            <person name="Zhang T."/>
            <person name="Gao T."/>
            <person name="Zhang H."/>
        </authorList>
    </citation>
    <scope>NUCLEOTIDE SEQUENCE</scope>
    <source>
        <strain evidence="2">G01</strain>
    </source>
</reference>
<dbReference type="Pfam" id="PF07727">
    <property type="entry name" value="RVT_2"/>
    <property type="match status" value="1"/>
</dbReference>
<organism evidence="2">
    <name type="scientific">Sesamum angustifolium</name>
    <dbReference type="NCBI Taxonomy" id="2727405"/>
    <lineage>
        <taxon>Eukaryota</taxon>
        <taxon>Viridiplantae</taxon>
        <taxon>Streptophyta</taxon>
        <taxon>Embryophyta</taxon>
        <taxon>Tracheophyta</taxon>
        <taxon>Spermatophyta</taxon>
        <taxon>Magnoliopsida</taxon>
        <taxon>eudicotyledons</taxon>
        <taxon>Gunneridae</taxon>
        <taxon>Pentapetalae</taxon>
        <taxon>asterids</taxon>
        <taxon>lamiids</taxon>
        <taxon>Lamiales</taxon>
        <taxon>Pedaliaceae</taxon>
        <taxon>Sesamum</taxon>
    </lineage>
</organism>
<accession>A0AAW2JJV0</accession>
<evidence type="ECO:0000313" key="5">
    <source>
        <dbReference type="EMBL" id="KAL0305304.1"/>
    </source>
</evidence>
<dbReference type="EMBL" id="JACGWK010000126">
    <property type="protein sequence ID" value="KAL0305304.1"/>
    <property type="molecule type" value="Genomic_DNA"/>
</dbReference>
<protein>
    <submittedName>
        <fullName evidence="2">Retrovirus-related Pol polyprotein from transposon RE2</fullName>
    </submittedName>
</protein>
<comment type="caution">
    <text evidence="2">The sequence shown here is derived from an EMBL/GenBank/DDBJ whole genome shotgun (WGS) entry which is preliminary data.</text>
</comment>
<sequence>MDVKMAFLNGYVEEEIFVDQSEDFTSVGEEQKVCHLQRSIYGLKQASKLEHTFDEVVRGYDFIKNEHDPCVYKKVNGSSVVYVVLYINDILLIGNDVKMLGDNNE</sequence>
<dbReference type="EMBL" id="JACGWK010000740">
    <property type="protein sequence ID" value="KAL0295208.1"/>
    <property type="molecule type" value="Genomic_DNA"/>
</dbReference>
<dbReference type="EMBL" id="JACGWK010000800">
    <property type="protein sequence ID" value="KAL0294815.1"/>
    <property type="molecule type" value="Genomic_DNA"/>
</dbReference>
<evidence type="ECO:0000313" key="4">
    <source>
        <dbReference type="EMBL" id="KAL0297971.1"/>
    </source>
</evidence>
<evidence type="ECO:0000313" key="3">
    <source>
        <dbReference type="EMBL" id="KAL0295208.1"/>
    </source>
</evidence>
<evidence type="ECO:0000313" key="2">
    <source>
        <dbReference type="EMBL" id="KAL0294815.1"/>
    </source>
</evidence>
<dbReference type="AlphaFoldDB" id="A0AAW2JJV0"/>
<reference evidence="2" key="1">
    <citation type="submission" date="2020-06" db="EMBL/GenBank/DDBJ databases">
        <authorList>
            <person name="Li T."/>
            <person name="Hu X."/>
            <person name="Zhang T."/>
            <person name="Song X."/>
            <person name="Zhang H."/>
            <person name="Dai N."/>
            <person name="Sheng W."/>
            <person name="Hou X."/>
            <person name="Wei L."/>
        </authorList>
    </citation>
    <scope>NUCLEOTIDE SEQUENCE</scope>
    <source>
        <strain evidence="2">G01</strain>
        <tissue evidence="2">Leaf</tissue>
    </source>
</reference>
<name>A0AAW2JJV0_9LAMI</name>